<dbReference type="PANTHER" id="PTHR47907:SF5">
    <property type="entry name" value="AP2 ASSOCIATED KINASE 1"/>
    <property type="match status" value="1"/>
</dbReference>
<dbReference type="AlphaFoldDB" id="A0A0P5G4S6"/>
<feature type="compositionally biased region" description="Polar residues" evidence="1">
    <location>
        <begin position="513"/>
        <end position="523"/>
    </location>
</feature>
<proteinExistence type="predicted"/>
<protein>
    <submittedName>
        <fullName evidence="2">AP2-associated protein kinase</fullName>
    </submittedName>
</protein>
<dbReference type="PROSITE" id="PS00108">
    <property type="entry name" value="PROTEIN_KINASE_ST"/>
    <property type="match status" value="1"/>
</dbReference>
<dbReference type="KEGG" id="dmk:116931831"/>
<accession>A0A0P5G4S6</accession>
<dbReference type="GO" id="GO:0004672">
    <property type="term" value="F:protein kinase activity"/>
    <property type="evidence" value="ECO:0007669"/>
    <property type="project" value="InterPro"/>
</dbReference>
<dbReference type="SMART" id="SM00220">
    <property type="entry name" value="S_TKc"/>
    <property type="match status" value="1"/>
</dbReference>
<dbReference type="GeneID" id="116931831"/>
<sequence>MKKLFSKIETKIDPSQKESKGGQGLVGKVFQVGKQFSVTVEDIIAEGGFAIVFLVKAPNGSRYALKRMHVNNDHDLAACRREIQIVSTLNGHKNIIGYIDSSITQSSNGVYEVLLLMPFYKTHVLQLMNERLQTGFSEPEVMAIFCDMCEAVSRLHHCQTPIIHRDLKVENILFNDTGHYVLCDFGSATAKVLNPSTMGVVVVEEEIKKYTTLSYRSPEMVDLYMGKSITTKADIWALGCLLYKLCFFTLPFGESTLAIQNGQFNLPEGHRYSKSLISLIRYMLDPDSDRRPDIYQVSYAAFKLAGRGETPVVNLLHSVPLELDQLPTVDTRPAQVKPSTTPNIPTSRVMNNQPLVVEGGTTVTPRQRPKASSITSTLGQIPLPTNSMNPARRVLPTTTVEPTLVQPTVPANPISVQELFPSFPQDPFIETSQPSPVTISGQGYFNYGYGYPTAAANITTAPCCPQTSTATVSPQPASLPPSALTPVEFRETSQTQSADPLYSIDSRQETDIAQRSSISSSAPRLNPSAGRTASLDPPSSSVTPPASPTSHHRHRRNMSDTSAFTKSYADETNQFLKSFVPPPQVTGESFGHADTMKATADGTALVGHVAVWNPFDDPSPFCQLNEDHLFGAEFDKIRRGSQSSIVNVKSRESLVMNAPEAVAAAEDPFGAAPFRLPPGRKKLPVTVVDGVSKVNSAGNGSAAGQIVVEPAPAGILAAVTVTPPPPPPPFVRAPAEDRSKYEKLFCYGYSDAEDELDNQEGDAAIGGLRLDGRNSNGKETEEGASSTVGARLNKNSARQKLTDEDSIGSATDLKNCCSDEEADEQPKRRSRQNLDEESETISSSVYHGESDSVRMESGEPKASNSRRKPAGQVTSNMEDALVGHAFGERPLLADDELDDDSLHSGLPRAAVKTGRLPLVPLPFRIRNVEKKEFVTSEEDVFAKAPFKLPPKKNGNNSDITVHSVTALKEKRRLHRYENVPPLVDKRPHVAADLDHPVPILPLKSQDLFGLVPFTTLTPPSISGRKSGAEVIRHSHLAAGEIVRPCLDYHDDLCEPVIDVVGDDAGVSNLSFEDIGPEESSWNVN</sequence>
<reference evidence="2" key="1">
    <citation type="submission" date="2015-10" db="EMBL/GenBank/DDBJ databases">
        <title>EvidentialGene: Evidence-directed Construction of Complete mRNA Transcriptomes without Genomes.</title>
        <authorList>
            <person name="Gilbert D.G."/>
        </authorList>
    </citation>
    <scope>NUCLEOTIDE SEQUENCE</scope>
</reference>
<dbReference type="SUPFAM" id="SSF56112">
    <property type="entry name" value="Protein kinase-like (PK-like)"/>
    <property type="match status" value="1"/>
</dbReference>
<feature type="compositionally biased region" description="Basic and acidic residues" evidence="1">
    <location>
        <begin position="770"/>
        <end position="781"/>
    </location>
</feature>
<dbReference type="EMBL" id="GDIQ01050851">
    <property type="protein sequence ID" value="JAN43886.1"/>
    <property type="molecule type" value="Transcribed_RNA"/>
</dbReference>
<dbReference type="InterPro" id="IPR051744">
    <property type="entry name" value="AP2_assoc_SerThr_kinase"/>
</dbReference>
<keyword evidence="2" id="KW-0418">Kinase</keyword>
<dbReference type="GO" id="GO:0005524">
    <property type="term" value="F:ATP binding"/>
    <property type="evidence" value="ECO:0007669"/>
    <property type="project" value="InterPro"/>
</dbReference>
<evidence type="ECO:0000313" key="2">
    <source>
        <dbReference type="EMBL" id="JAN43886.1"/>
    </source>
</evidence>
<feature type="compositionally biased region" description="Basic and acidic residues" evidence="1">
    <location>
        <begin position="848"/>
        <end position="859"/>
    </location>
</feature>
<dbReference type="OrthoDB" id="2018507at2759"/>
<keyword evidence="2" id="KW-0808">Transferase</keyword>
<dbReference type="Gene3D" id="1.10.510.10">
    <property type="entry name" value="Transferase(Phosphotransferase) domain 1"/>
    <property type="match status" value="1"/>
</dbReference>
<feature type="region of interest" description="Disordered" evidence="1">
    <location>
        <begin position="359"/>
        <end position="390"/>
    </location>
</feature>
<organism evidence="2">
    <name type="scientific">Daphnia magna</name>
    <dbReference type="NCBI Taxonomy" id="35525"/>
    <lineage>
        <taxon>Eukaryota</taxon>
        <taxon>Metazoa</taxon>
        <taxon>Ecdysozoa</taxon>
        <taxon>Arthropoda</taxon>
        <taxon>Crustacea</taxon>
        <taxon>Branchiopoda</taxon>
        <taxon>Diplostraca</taxon>
        <taxon>Cladocera</taxon>
        <taxon>Anomopoda</taxon>
        <taxon>Daphniidae</taxon>
        <taxon>Daphnia</taxon>
    </lineage>
</organism>
<dbReference type="PROSITE" id="PS50011">
    <property type="entry name" value="PROTEIN_KINASE_DOM"/>
    <property type="match status" value="1"/>
</dbReference>
<dbReference type="RefSeq" id="XP_032795364.2">
    <property type="nucleotide sequence ID" value="XM_032939473.2"/>
</dbReference>
<dbReference type="InterPro" id="IPR011009">
    <property type="entry name" value="Kinase-like_dom_sf"/>
</dbReference>
<dbReference type="PANTHER" id="PTHR47907">
    <property type="entry name" value="PROTEIN KINASE DOMAIN-CONTAINING PROTEIN"/>
    <property type="match status" value="1"/>
</dbReference>
<dbReference type="Pfam" id="PF00069">
    <property type="entry name" value="Pkinase"/>
    <property type="match status" value="1"/>
</dbReference>
<dbReference type="InterPro" id="IPR000719">
    <property type="entry name" value="Prot_kinase_dom"/>
</dbReference>
<feature type="region of interest" description="Disordered" evidence="1">
    <location>
        <begin position="465"/>
        <end position="558"/>
    </location>
</feature>
<feature type="region of interest" description="Disordered" evidence="1">
    <location>
        <begin position="765"/>
        <end position="873"/>
    </location>
</feature>
<evidence type="ECO:0000256" key="1">
    <source>
        <dbReference type="SAM" id="MobiDB-lite"/>
    </source>
</evidence>
<feature type="compositionally biased region" description="Polar residues" evidence="1">
    <location>
        <begin position="361"/>
        <end position="389"/>
    </location>
</feature>
<feature type="compositionally biased region" description="Polar residues" evidence="1">
    <location>
        <begin position="782"/>
        <end position="799"/>
    </location>
</feature>
<feature type="compositionally biased region" description="Low complexity" evidence="1">
    <location>
        <begin position="473"/>
        <end position="486"/>
    </location>
</feature>
<dbReference type="InterPro" id="IPR008271">
    <property type="entry name" value="Ser/Thr_kinase_AS"/>
</dbReference>
<dbReference type="CDD" id="cd14037">
    <property type="entry name" value="STKc_NAK_like"/>
    <property type="match status" value="1"/>
</dbReference>
<name>A0A0P5G4S6_9CRUS</name>